<dbReference type="Pfam" id="PF18962">
    <property type="entry name" value="Por_Secre_tail"/>
    <property type="match status" value="1"/>
</dbReference>
<dbReference type="InterPro" id="IPR026444">
    <property type="entry name" value="Secre_tail"/>
</dbReference>
<organism evidence="4 5">
    <name type="scientific">Flavivirga algicola</name>
    <dbReference type="NCBI Taxonomy" id="2729136"/>
    <lineage>
        <taxon>Bacteria</taxon>
        <taxon>Pseudomonadati</taxon>
        <taxon>Bacteroidota</taxon>
        <taxon>Flavobacteriia</taxon>
        <taxon>Flavobacteriales</taxon>
        <taxon>Flavobacteriaceae</taxon>
        <taxon>Flavivirga</taxon>
    </lineage>
</organism>
<evidence type="ECO:0000313" key="4">
    <source>
        <dbReference type="EMBL" id="NMH89392.1"/>
    </source>
</evidence>
<keyword evidence="5" id="KW-1185">Reference proteome</keyword>
<feature type="chain" id="PRO_5046128898" evidence="2">
    <location>
        <begin position="25"/>
        <end position="178"/>
    </location>
</feature>
<evidence type="ECO:0000256" key="2">
    <source>
        <dbReference type="SAM" id="SignalP"/>
    </source>
</evidence>
<evidence type="ECO:0000313" key="5">
    <source>
        <dbReference type="Proteomes" id="UP000746690"/>
    </source>
</evidence>
<feature type="domain" description="Secretion system C-terminal sorting" evidence="3">
    <location>
        <begin position="104"/>
        <end position="175"/>
    </location>
</feature>
<keyword evidence="1 2" id="KW-0732">Signal</keyword>
<sequence length="178" mass="19974">MNRKLPKVYVFFLLAICFVFSTQAQQKGDGDSYKIMRSNLGAGGSSRMLFTSKGQYTVSQSIGQSSIIGTYTNNGYYLRQGYQQPPHNIKIVKQSNTNNLLATVYPNPFEQTVSIAFTENMTKAIAVLVYDIRGKLIYSREFQPSKRIDLDLKHISNGSYLLKAISNGKLLNAKLIKI</sequence>
<reference evidence="4 5" key="1">
    <citation type="submission" date="2020-04" db="EMBL/GenBank/DDBJ databases">
        <title>A Flavivirga sp. nov.</title>
        <authorList>
            <person name="Sun X."/>
        </authorList>
    </citation>
    <scope>NUCLEOTIDE SEQUENCE [LARGE SCALE GENOMIC DNA]</scope>
    <source>
        <strain evidence="4 5">Y03</strain>
    </source>
</reference>
<gene>
    <name evidence="4" type="ORF">HHX25_17915</name>
</gene>
<evidence type="ECO:0000256" key="1">
    <source>
        <dbReference type="ARBA" id="ARBA00022729"/>
    </source>
</evidence>
<comment type="caution">
    <text evidence="4">The sequence shown here is derived from an EMBL/GenBank/DDBJ whole genome shotgun (WGS) entry which is preliminary data.</text>
</comment>
<dbReference type="NCBIfam" id="TIGR04183">
    <property type="entry name" value="Por_Secre_tail"/>
    <property type="match status" value="1"/>
</dbReference>
<dbReference type="Gene3D" id="2.60.40.3080">
    <property type="match status" value="1"/>
</dbReference>
<accession>A0ABX1S421</accession>
<name>A0ABX1S421_9FLAO</name>
<dbReference type="RefSeq" id="WP_169676346.1">
    <property type="nucleotide sequence ID" value="NZ_JABBHF010000012.1"/>
</dbReference>
<proteinExistence type="predicted"/>
<feature type="signal peptide" evidence="2">
    <location>
        <begin position="1"/>
        <end position="24"/>
    </location>
</feature>
<dbReference type="Proteomes" id="UP000746690">
    <property type="component" value="Unassembled WGS sequence"/>
</dbReference>
<evidence type="ECO:0000259" key="3">
    <source>
        <dbReference type="Pfam" id="PF18962"/>
    </source>
</evidence>
<protein>
    <submittedName>
        <fullName evidence="4">T9SS type A sorting domain-containing protein</fullName>
    </submittedName>
</protein>
<dbReference type="EMBL" id="JABBHF010000012">
    <property type="protein sequence ID" value="NMH89392.1"/>
    <property type="molecule type" value="Genomic_DNA"/>
</dbReference>